<evidence type="ECO:0000256" key="2">
    <source>
        <dbReference type="SAM" id="MobiDB-lite"/>
    </source>
</evidence>
<feature type="domain" description="SAM" evidence="3">
    <location>
        <begin position="214"/>
        <end position="272"/>
    </location>
</feature>
<dbReference type="InterPro" id="IPR001660">
    <property type="entry name" value="SAM"/>
</dbReference>
<reference evidence="4 5" key="1">
    <citation type="submission" date="2020-10" db="EMBL/GenBank/DDBJ databases">
        <title>The Coptis chinensis genome and diversification of protoberbering-type alkaloids.</title>
        <authorList>
            <person name="Wang B."/>
            <person name="Shu S."/>
            <person name="Song C."/>
            <person name="Liu Y."/>
        </authorList>
    </citation>
    <scope>NUCLEOTIDE SEQUENCE [LARGE SCALE GENOMIC DNA]</scope>
    <source>
        <strain evidence="4">HL-2020</strain>
        <tissue evidence="4">Leaf</tissue>
    </source>
</reference>
<dbReference type="CDD" id="cd09487">
    <property type="entry name" value="SAM_superfamily"/>
    <property type="match status" value="1"/>
</dbReference>
<comment type="caution">
    <text evidence="4">The sequence shown here is derived from an EMBL/GenBank/DDBJ whole genome shotgun (WGS) entry which is preliminary data.</text>
</comment>
<sequence>MVKRKSGQTAPLATNKEKVHNDHVESSNVGIEDLHEDDWVIVKKQKITILIPPIELPLQQTLKGLRSNKVSAKFRKSKRSRAQVLNEVNPRTRSGKLKNSFDERSWATVPNRRKNITRPTLKSALEGPERVCGKSTAHLSSSKFVNDHNMYGGLGSSKPLMVYGGLKAAKRQNTCHQGSTVLLRPISCFSVTGVQNRMIRASNLERKLEKVGGLTRWLMSLGLGQFVMMFRRANVTKFQLSNLTMEKLKDMGANAVGPRRKLIHAIDCLSHPYCLNKLLSAVEI</sequence>
<dbReference type="PANTHER" id="PTHR10627:SF68">
    <property type="entry name" value="F26K24.15 PROTEIN-RELATED"/>
    <property type="match status" value="1"/>
</dbReference>
<feature type="region of interest" description="Disordered" evidence="2">
    <location>
        <begin position="1"/>
        <end position="26"/>
    </location>
</feature>
<evidence type="ECO:0000313" key="5">
    <source>
        <dbReference type="Proteomes" id="UP000631114"/>
    </source>
</evidence>
<dbReference type="Gene3D" id="1.10.150.50">
    <property type="entry name" value="Transcription Factor, Ets-1"/>
    <property type="match status" value="1"/>
</dbReference>
<keyword evidence="5" id="KW-1185">Reference proteome</keyword>
<dbReference type="EMBL" id="JADFTS010000007">
    <property type="protein sequence ID" value="KAF9595415.1"/>
    <property type="molecule type" value="Genomic_DNA"/>
</dbReference>
<dbReference type="SMART" id="SM00454">
    <property type="entry name" value="SAM"/>
    <property type="match status" value="1"/>
</dbReference>
<evidence type="ECO:0000259" key="3">
    <source>
        <dbReference type="PROSITE" id="PS50105"/>
    </source>
</evidence>
<protein>
    <recommendedName>
        <fullName evidence="3">SAM domain-containing protein</fullName>
    </recommendedName>
</protein>
<accession>A0A835H838</accession>
<evidence type="ECO:0000256" key="1">
    <source>
        <dbReference type="ARBA" id="ARBA00022737"/>
    </source>
</evidence>
<gene>
    <name evidence="4" type="ORF">IFM89_000333</name>
</gene>
<dbReference type="PROSITE" id="PS50105">
    <property type="entry name" value="SAM_DOMAIN"/>
    <property type="match status" value="1"/>
</dbReference>
<keyword evidence="1" id="KW-0677">Repeat</keyword>
<dbReference type="Pfam" id="PF07647">
    <property type="entry name" value="SAM_2"/>
    <property type="match status" value="1"/>
</dbReference>
<organism evidence="4 5">
    <name type="scientific">Coptis chinensis</name>
    <dbReference type="NCBI Taxonomy" id="261450"/>
    <lineage>
        <taxon>Eukaryota</taxon>
        <taxon>Viridiplantae</taxon>
        <taxon>Streptophyta</taxon>
        <taxon>Embryophyta</taxon>
        <taxon>Tracheophyta</taxon>
        <taxon>Spermatophyta</taxon>
        <taxon>Magnoliopsida</taxon>
        <taxon>Ranunculales</taxon>
        <taxon>Ranunculaceae</taxon>
        <taxon>Coptidoideae</taxon>
        <taxon>Coptis</taxon>
    </lineage>
</organism>
<dbReference type="Proteomes" id="UP000631114">
    <property type="component" value="Unassembled WGS sequence"/>
</dbReference>
<evidence type="ECO:0000313" key="4">
    <source>
        <dbReference type="EMBL" id="KAF9595415.1"/>
    </source>
</evidence>
<dbReference type="OrthoDB" id="271862at2759"/>
<dbReference type="InterPro" id="IPR013761">
    <property type="entry name" value="SAM/pointed_sf"/>
</dbReference>
<proteinExistence type="predicted"/>
<dbReference type="AlphaFoldDB" id="A0A835H838"/>
<dbReference type="SUPFAM" id="SSF47769">
    <property type="entry name" value="SAM/Pointed domain"/>
    <property type="match status" value="1"/>
</dbReference>
<name>A0A835H838_9MAGN</name>
<feature type="compositionally biased region" description="Basic and acidic residues" evidence="2">
    <location>
        <begin position="15"/>
        <end position="25"/>
    </location>
</feature>
<dbReference type="PANTHER" id="PTHR10627">
    <property type="entry name" value="SCP160"/>
    <property type="match status" value="1"/>
</dbReference>